<keyword evidence="2" id="KW-1003">Cell membrane</keyword>
<keyword evidence="3 6" id="KW-0812">Transmembrane</keyword>
<evidence type="ECO:0000256" key="4">
    <source>
        <dbReference type="ARBA" id="ARBA00022989"/>
    </source>
</evidence>
<protein>
    <submittedName>
        <fullName evidence="7">Uncharacterized protein</fullName>
    </submittedName>
</protein>
<evidence type="ECO:0000256" key="3">
    <source>
        <dbReference type="ARBA" id="ARBA00022692"/>
    </source>
</evidence>
<keyword evidence="4 6" id="KW-1133">Transmembrane helix</keyword>
<feature type="transmembrane region" description="Helical" evidence="6">
    <location>
        <begin position="32"/>
        <end position="51"/>
    </location>
</feature>
<keyword evidence="8" id="KW-1185">Reference proteome</keyword>
<evidence type="ECO:0000313" key="7">
    <source>
        <dbReference type="EMBL" id="TDZ31076.1"/>
    </source>
</evidence>
<dbReference type="PANTHER" id="PTHR23513">
    <property type="entry name" value="INTEGRAL MEMBRANE EFFLUX PROTEIN-RELATED"/>
    <property type="match status" value="1"/>
</dbReference>
<comment type="caution">
    <text evidence="7">The sequence shown here is derived from an EMBL/GenBank/DDBJ whole genome shotgun (WGS) entry which is preliminary data.</text>
</comment>
<evidence type="ECO:0000256" key="5">
    <source>
        <dbReference type="ARBA" id="ARBA00023136"/>
    </source>
</evidence>
<evidence type="ECO:0000256" key="6">
    <source>
        <dbReference type="SAM" id="Phobius"/>
    </source>
</evidence>
<evidence type="ECO:0000313" key="8">
    <source>
        <dbReference type="Proteomes" id="UP000295083"/>
    </source>
</evidence>
<feature type="transmembrane region" description="Helical" evidence="6">
    <location>
        <begin position="71"/>
        <end position="94"/>
    </location>
</feature>
<proteinExistence type="predicted"/>
<dbReference type="PANTHER" id="PTHR23513:SF6">
    <property type="entry name" value="MAJOR FACILITATOR SUPERFAMILY ASSOCIATED DOMAIN-CONTAINING PROTEIN"/>
    <property type="match status" value="1"/>
</dbReference>
<keyword evidence="5 6" id="KW-0472">Membrane</keyword>
<accession>A0A4R8Q324</accession>
<feature type="transmembrane region" description="Helical" evidence="6">
    <location>
        <begin position="130"/>
        <end position="156"/>
    </location>
</feature>
<feature type="transmembrane region" description="Helical" evidence="6">
    <location>
        <begin position="100"/>
        <end position="118"/>
    </location>
</feature>
<dbReference type="AlphaFoldDB" id="A0A4R8Q324"/>
<name>A0A4R8Q324_9PEZI</name>
<dbReference type="Proteomes" id="UP000295083">
    <property type="component" value="Unassembled WGS sequence"/>
</dbReference>
<gene>
    <name evidence="7" type="ORF">C8035_v001461</name>
</gene>
<dbReference type="GO" id="GO:0005886">
    <property type="term" value="C:plasma membrane"/>
    <property type="evidence" value="ECO:0007669"/>
    <property type="project" value="UniProtKB-SubCell"/>
</dbReference>
<reference evidence="7 8" key="1">
    <citation type="submission" date="2018-11" db="EMBL/GenBank/DDBJ databases">
        <title>Genome sequence and assembly of Colletotrichum spinosum.</title>
        <authorList>
            <person name="Gan P."/>
            <person name="Shirasu K."/>
        </authorList>
    </citation>
    <scope>NUCLEOTIDE SEQUENCE [LARGE SCALE GENOMIC DNA]</scope>
    <source>
        <strain evidence="7 8">CBS 515.97</strain>
    </source>
</reference>
<dbReference type="EMBL" id="QAPG01000109">
    <property type="protein sequence ID" value="TDZ31076.1"/>
    <property type="molecule type" value="Genomic_DNA"/>
</dbReference>
<feature type="transmembrane region" description="Helical" evidence="6">
    <location>
        <begin position="7"/>
        <end position="26"/>
    </location>
</feature>
<evidence type="ECO:0000256" key="2">
    <source>
        <dbReference type="ARBA" id="ARBA00022475"/>
    </source>
</evidence>
<evidence type="ECO:0000256" key="1">
    <source>
        <dbReference type="ARBA" id="ARBA00004651"/>
    </source>
</evidence>
<organism evidence="7 8">
    <name type="scientific">Colletotrichum spinosum</name>
    <dbReference type="NCBI Taxonomy" id="1347390"/>
    <lineage>
        <taxon>Eukaryota</taxon>
        <taxon>Fungi</taxon>
        <taxon>Dikarya</taxon>
        <taxon>Ascomycota</taxon>
        <taxon>Pezizomycotina</taxon>
        <taxon>Sordariomycetes</taxon>
        <taxon>Hypocreomycetidae</taxon>
        <taxon>Glomerellales</taxon>
        <taxon>Glomerellaceae</taxon>
        <taxon>Colletotrichum</taxon>
        <taxon>Colletotrichum orbiculare species complex</taxon>
    </lineage>
</organism>
<feature type="transmembrane region" description="Helical" evidence="6">
    <location>
        <begin position="176"/>
        <end position="197"/>
    </location>
</feature>
<comment type="subcellular location">
    <subcellularLocation>
        <location evidence="1">Cell membrane</location>
        <topology evidence="1">Multi-pass membrane protein</topology>
    </subcellularLocation>
</comment>
<sequence length="219" mass="23562">MDTIVHIFYETTGTAGAFVAGIVLIPRFGNNMSFIITPVCFAVCSTIWSFISDLGFVRRDQSIVTQERSSYFKALWGGLSLFGESIWAWLVAAAFLPNSFGWAAGDVSLAAYIHAALARQESDDKNTSALGAVMAFLYSFYITLYAVAGTFLGRYLDSVYTASGGSDGGGTIHSGLINTAGVQFTVISVVVFCSTFVPRGAFSPNPEMISEERLDKDMA</sequence>